<evidence type="ECO:0000313" key="4">
    <source>
        <dbReference type="Proteomes" id="UP000054321"/>
    </source>
</evidence>
<name>A0A0C3HLX4_OIDMZ</name>
<dbReference type="SMART" id="SM00256">
    <property type="entry name" value="FBOX"/>
    <property type="match status" value="1"/>
</dbReference>
<evidence type="ECO:0000259" key="2">
    <source>
        <dbReference type="PROSITE" id="PS50181"/>
    </source>
</evidence>
<feature type="signal peptide" evidence="1">
    <location>
        <begin position="1"/>
        <end position="26"/>
    </location>
</feature>
<proteinExistence type="predicted"/>
<dbReference type="Gene3D" id="1.20.1280.50">
    <property type="match status" value="1"/>
</dbReference>
<dbReference type="OrthoDB" id="5334391at2759"/>
<dbReference type="PROSITE" id="PS50181">
    <property type="entry name" value="FBOX"/>
    <property type="match status" value="1"/>
</dbReference>
<dbReference type="InterPro" id="IPR036047">
    <property type="entry name" value="F-box-like_dom_sf"/>
</dbReference>
<dbReference type="AlphaFoldDB" id="A0A0C3HLX4"/>
<dbReference type="InterPro" id="IPR001810">
    <property type="entry name" value="F-box_dom"/>
</dbReference>
<dbReference type="CDD" id="cd09917">
    <property type="entry name" value="F-box_SF"/>
    <property type="match status" value="1"/>
</dbReference>
<dbReference type="HOGENOM" id="CLU_020490_0_1_1"/>
<dbReference type="InParanoid" id="A0A0C3HLX4"/>
<evidence type="ECO:0000256" key="1">
    <source>
        <dbReference type="SAM" id="SignalP"/>
    </source>
</evidence>
<reference evidence="3 4" key="1">
    <citation type="submission" date="2014-04" db="EMBL/GenBank/DDBJ databases">
        <authorList>
            <consortium name="DOE Joint Genome Institute"/>
            <person name="Kuo A."/>
            <person name="Martino E."/>
            <person name="Perotto S."/>
            <person name="Kohler A."/>
            <person name="Nagy L.G."/>
            <person name="Floudas D."/>
            <person name="Copeland A."/>
            <person name="Barry K.W."/>
            <person name="Cichocki N."/>
            <person name="Veneault-Fourrey C."/>
            <person name="LaButti K."/>
            <person name="Lindquist E.A."/>
            <person name="Lipzen A."/>
            <person name="Lundell T."/>
            <person name="Morin E."/>
            <person name="Murat C."/>
            <person name="Sun H."/>
            <person name="Tunlid A."/>
            <person name="Henrissat B."/>
            <person name="Grigoriev I.V."/>
            <person name="Hibbett D.S."/>
            <person name="Martin F."/>
            <person name="Nordberg H.P."/>
            <person name="Cantor M.N."/>
            <person name="Hua S.X."/>
        </authorList>
    </citation>
    <scope>NUCLEOTIDE SEQUENCE [LARGE SCALE GENOMIC DNA]</scope>
    <source>
        <strain evidence="3 4">Zn</strain>
    </source>
</reference>
<dbReference type="Pfam" id="PF00646">
    <property type="entry name" value="F-box"/>
    <property type="match status" value="1"/>
</dbReference>
<keyword evidence="4" id="KW-1185">Reference proteome</keyword>
<dbReference type="SUPFAM" id="SSF81383">
    <property type="entry name" value="F-box domain"/>
    <property type="match status" value="1"/>
</dbReference>
<reference evidence="4" key="2">
    <citation type="submission" date="2015-01" db="EMBL/GenBank/DDBJ databases">
        <title>Evolutionary Origins and Diversification of the Mycorrhizal Mutualists.</title>
        <authorList>
            <consortium name="DOE Joint Genome Institute"/>
            <consortium name="Mycorrhizal Genomics Consortium"/>
            <person name="Kohler A."/>
            <person name="Kuo A."/>
            <person name="Nagy L.G."/>
            <person name="Floudas D."/>
            <person name="Copeland A."/>
            <person name="Barry K.W."/>
            <person name="Cichocki N."/>
            <person name="Veneault-Fourrey C."/>
            <person name="LaButti K."/>
            <person name="Lindquist E.A."/>
            <person name="Lipzen A."/>
            <person name="Lundell T."/>
            <person name="Morin E."/>
            <person name="Murat C."/>
            <person name="Riley R."/>
            <person name="Ohm R."/>
            <person name="Sun H."/>
            <person name="Tunlid A."/>
            <person name="Henrissat B."/>
            <person name="Grigoriev I.V."/>
            <person name="Hibbett D.S."/>
            <person name="Martin F."/>
        </authorList>
    </citation>
    <scope>NUCLEOTIDE SEQUENCE [LARGE SCALE GENOMIC DNA]</scope>
    <source>
        <strain evidence="4">Zn</strain>
    </source>
</reference>
<dbReference type="Proteomes" id="UP000054321">
    <property type="component" value="Unassembled WGS sequence"/>
</dbReference>
<protein>
    <recommendedName>
        <fullName evidence="2">F-box domain-containing protein</fullName>
    </recommendedName>
</protein>
<feature type="chain" id="PRO_5002174863" description="F-box domain-containing protein" evidence="1">
    <location>
        <begin position="27"/>
        <end position="490"/>
    </location>
</feature>
<dbReference type="EMBL" id="KN832873">
    <property type="protein sequence ID" value="KIN04050.1"/>
    <property type="molecule type" value="Genomic_DNA"/>
</dbReference>
<organism evidence="3 4">
    <name type="scientific">Oidiodendron maius (strain Zn)</name>
    <dbReference type="NCBI Taxonomy" id="913774"/>
    <lineage>
        <taxon>Eukaryota</taxon>
        <taxon>Fungi</taxon>
        <taxon>Dikarya</taxon>
        <taxon>Ascomycota</taxon>
        <taxon>Pezizomycotina</taxon>
        <taxon>Leotiomycetes</taxon>
        <taxon>Leotiomycetes incertae sedis</taxon>
        <taxon>Myxotrichaceae</taxon>
        <taxon>Oidiodendron</taxon>
    </lineage>
</organism>
<evidence type="ECO:0000313" key="3">
    <source>
        <dbReference type="EMBL" id="KIN04050.1"/>
    </source>
</evidence>
<sequence>MNITAFPYDLFLLIVAHLSPSDLVLARRVSKAFHLAFTDSQLCLHLLQQHYPRVREVRDVANEQGEDWSRVFSRVAARYHYLKLGKPRSVEKFALGKSFVVPKWARYYPVSTWHQLLKFEEKAAPFHYPDPLWTYSDGVLVFPSIDAQKYMLYDLSNGSLGEFDFQPESKIVRRIRLKDNVLVVEWCEQEAYHQLNESEMVYRHFATAYNLTQNVQNGNTHTSSHYALYLWQPNRSAWGEDDPIEALAVWDISSPSDYRPSEDPTGRGNYITDSDGPKVIRRFSFADMDFYRIRQRSTPTLRALELDENHVYFIEEDHRWLVGPEAAHNHARLHKVKSVGIPFAAGPHWMDECGANGDANISYCERDLNNRHPRFAPCWRHEASRPSAAEVRADKVMQEFPYLTTSEALDPKAGVKFSARHCFLLETISINVKSKIDMVGPGYEAALMDDMWPQLLNKGKICGDERWLIGENSSQEVVVLRFDEEPLKRR</sequence>
<accession>A0A0C3HLX4</accession>
<feature type="domain" description="F-box" evidence="2">
    <location>
        <begin position="1"/>
        <end position="54"/>
    </location>
</feature>
<keyword evidence="1" id="KW-0732">Signal</keyword>
<gene>
    <name evidence="3" type="ORF">OIDMADRAFT_143507</name>
</gene>